<comment type="caution">
    <text evidence="2">The sequence shown here is derived from an EMBL/GenBank/DDBJ whole genome shotgun (WGS) entry which is preliminary data.</text>
</comment>
<dbReference type="EMBL" id="CACSLK010011299">
    <property type="protein sequence ID" value="CAA0812963.1"/>
    <property type="molecule type" value="Genomic_DNA"/>
</dbReference>
<feature type="region of interest" description="Disordered" evidence="1">
    <location>
        <begin position="1"/>
        <end position="25"/>
    </location>
</feature>
<keyword evidence="3" id="KW-1185">Reference proteome</keyword>
<sequence>MQRPDRPRAARPQLPPEAEHLRPPPWAMQWSVRPSALFVHPRCWQRRPPPWALQKAVRPSAPFRQPSRWHRRPPPWPMQRADAPRAPRVHPSCRHVFARDLRLVTDFEWDGVEPSSSDGFLSGMVVASDSALAVDKLNSRSISGFLLLVAFKFPIGNFGSDSLFSPALKLMLKLRSIEESSSFSFPKHMVVQELDERPRPRPRTREDPSLLKGGLRVIHILLLGQKGIGTPRESNSKGVTVGKSSLAQSSGMWAIVMV</sequence>
<dbReference type="Proteomes" id="UP001153555">
    <property type="component" value="Unassembled WGS sequence"/>
</dbReference>
<gene>
    <name evidence="2" type="ORF">SHERM_13522</name>
</gene>
<name>A0A9N7R5V2_STRHE</name>
<reference evidence="2" key="1">
    <citation type="submission" date="2019-12" db="EMBL/GenBank/DDBJ databases">
        <authorList>
            <person name="Scholes J."/>
        </authorList>
    </citation>
    <scope>NUCLEOTIDE SEQUENCE</scope>
</reference>
<evidence type="ECO:0000256" key="1">
    <source>
        <dbReference type="SAM" id="MobiDB-lite"/>
    </source>
</evidence>
<accession>A0A9N7R5V2</accession>
<organism evidence="2 3">
    <name type="scientific">Striga hermonthica</name>
    <name type="common">Purple witchweed</name>
    <name type="synonym">Buchnera hermonthica</name>
    <dbReference type="NCBI Taxonomy" id="68872"/>
    <lineage>
        <taxon>Eukaryota</taxon>
        <taxon>Viridiplantae</taxon>
        <taxon>Streptophyta</taxon>
        <taxon>Embryophyta</taxon>
        <taxon>Tracheophyta</taxon>
        <taxon>Spermatophyta</taxon>
        <taxon>Magnoliopsida</taxon>
        <taxon>eudicotyledons</taxon>
        <taxon>Gunneridae</taxon>
        <taxon>Pentapetalae</taxon>
        <taxon>asterids</taxon>
        <taxon>lamiids</taxon>
        <taxon>Lamiales</taxon>
        <taxon>Orobanchaceae</taxon>
        <taxon>Buchnereae</taxon>
        <taxon>Striga</taxon>
    </lineage>
</organism>
<evidence type="ECO:0000313" key="3">
    <source>
        <dbReference type="Proteomes" id="UP001153555"/>
    </source>
</evidence>
<protein>
    <submittedName>
        <fullName evidence="2">Uncharacterized protein</fullName>
    </submittedName>
</protein>
<dbReference type="AlphaFoldDB" id="A0A9N7R5V2"/>
<feature type="region of interest" description="Disordered" evidence="1">
    <location>
        <begin position="62"/>
        <end position="87"/>
    </location>
</feature>
<evidence type="ECO:0000313" key="2">
    <source>
        <dbReference type="EMBL" id="CAA0812963.1"/>
    </source>
</evidence>
<proteinExistence type="predicted"/>